<dbReference type="Proteomes" id="UP001432027">
    <property type="component" value="Unassembled WGS sequence"/>
</dbReference>
<proteinExistence type="predicted"/>
<evidence type="ECO:0000313" key="3">
    <source>
        <dbReference type="Proteomes" id="UP001432027"/>
    </source>
</evidence>
<feature type="compositionally biased region" description="Polar residues" evidence="1">
    <location>
        <begin position="1"/>
        <end position="22"/>
    </location>
</feature>
<comment type="caution">
    <text evidence="2">The sequence shown here is derived from an EMBL/GenBank/DDBJ whole genome shotgun (WGS) entry which is preliminary data.</text>
</comment>
<gene>
    <name evidence="2" type="ORF">PENTCL1PPCAC_14903</name>
</gene>
<accession>A0AAV5TG72</accession>
<organism evidence="2 3">
    <name type="scientific">Pristionchus entomophagus</name>
    <dbReference type="NCBI Taxonomy" id="358040"/>
    <lineage>
        <taxon>Eukaryota</taxon>
        <taxon>Metazoa</taxon>
        <taxon>Ecdysozoa</taxon>
        <taxon>Nematoda</taxon>
        <taxon>Chromadorea</taxon>
        <taxon>Rhabditida</taxon>
        <taxon>Rhabditina</taxon>
        <taxon>Diplogasteromorpha</taxon>
        <taxon>Diplogasteroidea</taxon>
        <taxon>Neodiplogasteridae</taxon>
        <taxon>Pristionchus</taxon>
    </lineage>
</organism>
<evidence type="ECO:0000313" key="2">
    <source>
        <dbReference type="EMBL" id="GMS92728.1"/>
    </source>
</evidence>
<feature type="non-terminal residue" evidence="2">
    <location>
        <position position="1"/>
    </location>
</feature>
<dbReference type="AlphaFoldDB" id="A0AAV5TG72"/>
<feature type="compositionally biased region" description="Polar residues" evidence="1">
    <location>
        <begin position="52"/>
        <end position="64"/>
    </location>
</feature>
<sequence length="86" mass="8976">ARIHTFKSTLSRPSGISQTGRSQLGGLTVPLNREQKSPPLSGGFANLPASHSKPSVLSGTSTPFQVSENQPLNIEFAIAPHGTIVA</sequence>
<protein>
    <submittedName>
        <fullName evidence="2">Uncharacterized protein</fullName>
    </submittedName>
</protein>
<feature type="non-terminal residue" evidence="2">
    <location>
        <position position="86"/>
    </location>
</feature>
<evidence type="ECO:0000256" key="1">
    <source>
        <dbReference type="SAM" id="MobiDB-lite"/>
    </source>
</evidence>
<keyword evidence="3" id="KW-1185">Reference proteome</keyword>
<dbReference type="EMBL" id="BTSX01000004">
    <property type="protein sequence ID" value="GMS92728.1"/>
    <property type="molecule type" value="Genomic_DNA"/>
</dbReference>
<name>A0AAV5TG72_9BILA</name>
<reference evidence="2" key="1">
    <citation type="submission" date="2023-10" db="EMBL/GenBank/DDBJ databases">
        <title>Genome assembly of Pristionchus species.</title>
        <authorList>
            <person name="Yoshida K."/>
            <person name="Sommer R.J."/>
        </authorList>
    </citation>
    <scope>NUCLEOTIDE SEQUENCE</scope>
    <source>
        <strain evidence="2">RS0144</strain>
    </source>
</reference>
<feature type="region of interest" description="Disordered" evidence="1">
    <location>
        <begin position="1"/>
        <end position="64"/>
    </location>
</feature>